<organism evidence="1">
    <name type="scientific">uncultured Thermomicrobiales bacterium</name>
    <dbReference type="NCBI Taxonomy" id="1645740"/>
    <lineage>
        <taxon>Bacteria</taxon>
        <taxon>Pseudomonadati</taxon>
        <taxon>Thermomicrobiota</taxon>
        <taxon>Thermomicrobia</taxon>
        <taxon>Thermomicrobiales</taxon>
        <taxon>environmental samples</taxon>
    </lineage>
</organism>
<dbReference type="EMBL" id="CADCWN010000090">
    <property type="protein sequence ID" value="CAA9562155.1"/>
    <property type="molecule type" value="Genomic_DNA"/>
</dbReference>
<feature type="non-terminal residue" evidence="1">
    <location>
        <position position="42"/>
    </location>
</feature>
<protein>
    <submittedName>
        <fullName evidence="1">Uncharacterized protein</fullName>
    </submittedName>
</protein>
<reference evidence="1" key="1">
    <citation type="submission" date="2020-02" db="EMBL/GenBank/DDBJ databases">
        <authorList>
            <person name="Meier V. D."/>
        </authorList>
    </citation>
    <scope>NUCLEOTIDE SEQUENCE</scope>
    <source>
        <strain evidence="1">AVDCRST_MAG18</strain>
    </source>
</reference>
<evidence type="ECO:0000313" key="1">
    <source>
        <dbReference type="EMBL" id="CAA9562155.1"/>
    </source>
</evidence>
<name>A0A6J4UZ65_9BACT</name>
<sequence>GAPGDLRMDRSLLQPAAVTLGARLPEPDGLRARPCDGGAGGL</sequence>
<gene>
    <name evidence="1" type="ORF">AVDCRST_MAG18-1175</name>
</gene>
<proteinExistence type="predicted"/>
<accession>A0A6J4UZ65</accession>
<dbReference type="AlphaFoldDB" id="A0A6J4UZ65"/>
<feature type="non-terminal residue" evidence="1">
    <location>
        <position position="1"/>
    </location>
</feature>